<evidence type="ECO:0000256" key="1">
    <source>
        <dbReference type="SAM" id="SignalP"/>
    </source>
</evidence>
<dbReference type="EMBL" id="BTGU01000270">
    <property type="protein sequence ID" value="GMN65906.1"/>
    <property type="molecule type" value="Genomic_DNA"/>
</dbReference>
<keyword evidence="3" id="KW-1185">Reference proteome</keyword>
<protein>
    <submittedName>
        <fullName evidence="2">Uncharacterized protein</fullName>
    </submittedName>
</protein>
<name>A0AA88E1D8_FICCA</name>
<keyword evidence="1" id="KW-0732">Signal</keyword>
<organism evidence="2 3">
    <name type="scientific">Ficus carica</name>
    <name type="common">Common fig</name>
    <dbReference type="NCBI Taxonomy" id="3494"/>
    <lineage>
        <taxon>Eukaryota</taxon>
        <taxon>Viridiplantae</taxon>
        <taxon>Streptophyta</taxon>
        <taxon>Embryophyta</taxon>
        <taxon>Tracheophyta</taxon>
        <taxon>Spermatophyta</taxon>
        <taxon>Magnoliopsida</taxon>
        <taxon>eudicotyledons</taxon>
        <taxon>Gunneridae</taxon>
        <taxon>Pentapetalae</taxon>
        <taxon>rosids</taxon>
        <taxon>fabids</taxon>
        <taxon>Rosales</taxon>
        <taxon>Moraceae</taxon>
        <taxon>Ficeae</taxon>
        <taxon>Ficus</taxon>
    </lineage>
</organism>
<reference evidence="2" key="1">
    <citation type="submission" date="2023-07" db="EMBL/GenBank/DDBJ databases">
        <title>draft genome sequence of fig (Ficus carica).</title>
        <authorList>
            <person name="Takahashi T."/>
            <person name="Nishimura K."/>
        </authorList>
    </citation>
    <scope>NUCLEOTIDE SEQUENCE</scope>
</reference>
<sequence>MVYFLLSSVLSLSPSPATCIPNWYISSSLLSFLSFCCFVRLGQQWYTCGKDGGGPADHKCPAHSFHMVPPHNGLMSAKSASNAQNFTQKCCSIFKKSIITEVDPSKSQVVDRRARQRCPLGATVLFALGESVVALPLGTTALAALVIRPQIRSTAAPRMGAAALQHANFGV</sequence>
<dbReference type="AlphaFoldDB" id="A0AA88E1D8"/>
<proteinExistence type="predicted"/>
<dbReference type="Proteomes" id="UP001187192">
    <property type="component" value="Unassembled WGS sequence"/>
</dbReference>
<gene>
    <name evidence="2" type="ORF">TIFTF001_034969</name>
</gene>
<evidence type="ECO:0000313" key="2">
    <source>
        <dbReference type="EMBL" id="GMN65906.1"/>
    </source>
</evidence>
<comment type="caution">
    <text evidence="2">The sequence shown here is derived from an EMBL/GenBank/DDBJ whole genome shotgun (WGS) entry which is preliminary data.</text>
</comment>
<accession>A0AA88E1D8</accession>
<feature type="chain" id="PRO_5041634099" evidence="1">
    <location>
        <begin position="20"/>
        <end position="171"/>
    </location>
</feature>
<evidence type="ECO:0000313" key="3">
    <source>
        <dbReference type="Proteomes" id="UP001187192"/>
    </source>
</evidence>
<feature type="signal peptide" evidence="1">
    <location>
        <begin position="1"/>
        <end position="19"/>
    </location>
</feature>